<gene>
    <name evidence="1" type="ORF">BI49514_02491</name>
</gene>
<keyword evidence="2" id="KW-1185">Reference proteome</keyword>
<evidence type="ECO:0000313" key="2">
    <source>
        <dbReference type="Proteomes" id="UP000234382"/>
    </source>
</evidence>
<dbReference type="Proteomes" id="UP000234382">
    <property type="component" value="Unassembled WGS sequence"/>
</dbReference>
<evidence type="ECO:0000313" key="1">
    <source>
        <dbReference type="EMBL" id="SMX92348.1"/>
    </source>
</evidence>
<name>A0A2H1JYF3_9MICO</name>
<sequence length="134" mass="15358">MNNQTVYLLFAEQTSPFDPEDKIDPLVGILTDEAECLRVQKERPEYKISWEEREVEDAGEHTIEPGDTVYAYHYMATYRPTPDGGEAIELLSDAAVEDIYFQEENARKKLEVGDLQVVKVGELRLKGDFQIIEC</sequence>
<dbReference type="EMBL" id="FXYX01000019">
    <property type="protein sequence ID" value="SMX92348.1"/>
    <property type="molecule type" value="Genomic_DNA"/>
</dbReference>
<reference evidence="2" key="1">
    <citation type="submission" date="2017-03" db="EMBL/GenBank/DDBJ databases">
        <authorList>
            <person name="Monnet C."/>
        </authorList>
    </citation>
    <scope>NUCLEOTIDE SEQUENCE [LARGE SCALE GENOMIC DNA]</scope>
    <source>
        <strain evidence="2">ATCC 49514</strain>
    </source>
</reference>
<protein>
    <submittedName>
        <fullName evidence="1">Uncharacterized protein</fullName>
    </submittedName>
</protein>
<accession>A0A2H1JYF3</accession>
<proteinExistence type="predicted"/>
<dbReference type="RefSeq" id="WP_101546840.1">
    <property type="nucleotide sequence ID" value="NZ_FXYX01000019.1"/>
</dbReference>
<organism evidence="1 2">
    <name type="scientific">Brevibacterium iodinum ATCC 49514</name>
    <dbReference type="NCBI Taxonomy" id="1255616"/>
    <lineage>
        <taxon>Bacteria</taxon>
        <taxon>Bacillati</taxon>
        <taxon>Actinomycetota</taxon>
        <taxon>Actinomycetes</taxon>
        <taxon>Micrococcales</taxon>
        <taxon>Brevibacteriaceae</taxon>
        <taxon>Brevibacterium</taxon>
    </lineage>
</organism>
<dbReference type="AlphaFoldDB" id="A0A2H1JYF3"/>